<dbReference type="AlphaFoldDB" id="A0A840EKJ3"/>
<keyword evidence="3" id="KW-1185">Reference proteome</keyword>
<sequence length="237" mass="27250">MNKIDNNIKEYFLERSIQPAQDSWGNLEKALAKKKTKQRRKYYFTGITAAVVVLLVFVLGIQTNPISEKEHIPIKSTSPIIVETQKKTHDEKVNKELVEIDKERRKPQQNIVAKSKKAENKQALKKVAPILLDKNIHTKNIAIENTFKEVINKEELEKTVNSYLKKAQIEVRAQKILFGSSNYVDAQLLQKDVEETVNPSIPTKINHWLEQRIIQLKSTVVNSISKKSTNKNLINKN</sequence>
<feature type="transmembrane region" description="Helical" evidence="1">
    <location>
        <begin position="42"/>
        <end position="61"/>
    </location>
</feature>
<dbReference type="RefSeq" id="WP_183476974.1">
    <property type="nucleotide sequence ID" value="NZ_JACIFO010000003.1"/>
</dbReference>
<evidence type="ECO:0000313" key="3">
    <source>
        <dbReference type="Proteomes" id="UP000553034"/>
    </source>
</evidence>
<reference evidence="2 3" key="1">
    <citation type="submission" date="2020-08" db="EMBL/GenBank/DDBJ databases">
        <title>Genomic Encyclopedia of Type Strains, Phase IV (KMG-IV): sequencing the most valuable type-strain genomes for metagenomic binning, comparative biology and taxonomic classification.</title>
        <authorList>
            <person name="Goeker M."/>
        </authorList>
    </citation>
    <scope>NUCLEOTIDE SEQUENCE [LARGE SCALE GENOMIC DNA]</scope>
    <source>
        <strain evidence="2 3">DSM 29568</strain>
    </source>
</reference>
<gene>
    <name evidence="2" type="ORF">GGR32_000948</name>
</gene>
<keyword evidence="1" id="KW-0812">Transmembrane</keyword>
<proteinExistence type="predicted"/>
<protein>
    <submittedName>
        <fullName evidence="2">Uncharacterized protein</fullName>
    </submittedName>
</protein>
<accession>A0A840EKJ3</accession>
<evidence type="ECO:0000256" key="1">
    <source>
        <dbReference type="SAM" id="Phobius"/>
    </source>
</evidence>
<evidence type="ECO:0000313" key="2">
    <source>
        <dbReference type="EMBL" id="MBB4118668.1"/>
    </source>
</evidence>
<name>A0A840EKJ3_9FLAO</name>
<dbReference type="EMBL" id="JACIFO010000003">
    <property type="protein sequence ID" value="MBB4118668.1"/>
    <property type="molecule type" value="Genomic_DNA"/>
</dbReference>
<keyword evidence="1" id="KW-0472">Membrane</keyword>
<organism evidence="2 3">
    <name type="scientific">Mesonia hippocampi</name>
    <dbReference type="NCBI Taxonomy" id="1628250"/>
    <lineage>
        <taxon>Bacteria</taxon>
        <taxon>Pseudomonadati</taxon>
        <taxon>Bacteroidota</taxon>
        <taxon>Flavobacteriia</taxon>
        <taxon>Flavobacteriales</taxon>
        <taxon>Flavobacteriaceae</taxon>
        <taxon>Mesonia</taxon>
    </lineage>
</organism>
<comment type="caution">
    <text evidence="2">The sequence shown here is derived from an EMBL/GenBank/DDBJ whole genome shotgun (WGS) entry which is preliminary data.</text>
</comment>
<dbReference type="Proteomes" id="UP000553034">
    <property type="component" value="Unassembled WGS sequence"/>
</dbReference>
<keyword evidence="1" id="KW-1133">Transmembrane helix</keyword>